<dbReference type="InterPro" id="IPR029044">
    <property type="entry name" value="Nucleotide-diphossugar_trans"/>
</dbReference>
<dbReference type="GO" id="GO:0000139">
    <property type="term" value="C:Golgi membrane"/>
    <property type="evidence" value="ECO:0007669"/>
    <property type="project" value="UniProtKB-SubCell"/>
</dbReference>
<evidence type="ECO:0000313" key="8">
    <source>
        <dbReference type="EMBL" id="KAK3788268.1"/>
    </source>
</evidence>
<dbReference type="GO" id="GO:0006493">
    <property type="term" value="P:protein O-linked glycosylation"/>
    <property type="evidence" value="ECO:0007669"/>
    <property type="project" value="TreeGrafter"/>
</dbReference>
<evidence type="ECO:0000256" key="4">
    <source>
        <dbReference type="ARBA" id="ARBA00023157"/>
    </source>
</evidence>
<dbReference type="PANTHER" id="PTHR11675">
    <property type="entry name" value="N-ACETYLGALACTOSAMINYLTRANSFERASE"/>
    <property type="match status" value="1"/>
</dbReference>
<dbReference type="GO" id="GO:0030246">
    <property type="term" value="F:carbohydrate binding"/>
    <property type="evidence" value="ECO:0007669"/>
    <property type="project" value="UniProtKB-KW"/>
</dbReference>
<dbReference type="EMBL" id="JAWDGP010001773">
    <property type="protein sequence ID" value="KAK3788268.1"/>
    <property type="molecule type" value="Genomic_DNA"/>
</dbReference>
<evidence type="ECO:0000256" key="6">
    <source>
        <dbReference type="SAM" id="MobiDB-lite"/>
    </source>
</evidence>
<feature type="compositionally biased region" description="Basic residues" evidence="6">
    <location>
        <begin position="615"/>
        <end position="629"/>
    </location>
</feature>
<feature type="compositionally biased region" description="Basic and acidic residues" evidence="6">
    <location>
        <begin position="605"/>
        <end position="614"/>
    </location>
</feature>
<feature type="region of interest" description="Disordered" evidence="6">
    <location>
        <begin position="605"/>
        <end position="629"/>
    </location>
</feature>
<evidence type="ECO:0000259" key="7">
    <source>
        <dbReference type="SMART" id="SM00458"/>
    </source>
</evidence>
<keyword evidence="5" id="KW-0328">Glycosyltransferase</keyword>
<sequence length="629" mass="72160">MEHNSRAFSRFGSRECNGYFPAAPCDMVYYPGGDHGMLVRGFNQQSHLAFTSIMAFPSRLFVSKKRTRQVIVSGLLLTLFFTVMEYFCLGLSTPEYLGYDRDSVGQKNADCGTKREAISPSISGIPLSVESKWSRKARSTQNGFQGKGLALNLTRLSEKDKLIYKIGYETHKVNQLVSDMIPLRREIPLEIPECQHFVETLRTSDLPTASIVMPMHNEMWSTLMRTVFSILDAGPYHLIQEIVFVDDASTNDGNRFGWWMSSFQHMFRGVIVVLDAHCEVHKGWLEPLLHRVQQDDRVVAIPDINEINFDTYEVSFTNSSSVAVGGLTMDMLYSWQGRRADLGRHRQAVTDPIPTPTHLGCCFAVSRRNFERLGRYDTGLKIWGCENQELSFKVWMCGGRLEIIPCSHVAHLYRKSFPYTWGKNSGFTHIQNCMRVAEVWMDDYKQFYYDRIGLTPEKVNIGSISAQKTLRSSLQCRSFHWYVQEVYPSLFAPFNSTAMGSISSRAVPASCLQMESHSSGWKKELSIQRCYAGDNRQYFVLTSTGQIRRDEECVVYSAETGSITTQWCEGIRDQSHWIYTKENMIASVSTNLIRNSHNRCMSLSHDNRSVDMKPCKRRDSRQKWHWPRK</sequence>
<protein>
    <recommendedName>
        <fullName evidence="5">Polypeptide N-acetylgalactosaminyltransferase</fullName>
        <ecNumber evidence="5">2.4.1.-</ecNumber>
    </recommendedName>
    <alternativeName>
        <fullName evidence="5">Protein-UDP acetylgalactosaminyltransferase</fullName>
    </alternativeName>
</protein>
<proteinExistence type="inferred from homology"/>
<dbReference type="Pfam" id="PF00535">
    <property type="entry name" value="Glycos_transf_2"/>
    <property type="match status" value="2"/>
</dbReference>
<name>A0AAE1AIH3_9GAST</name>
<keyword evidence="5" id="KW-0464">Manganese</keyword>
<keyword evidence="5" id="KW-0808">Transferase</keyword>
<comment type="caution">
    <text evidence="8">The sequence shown here is derived from an EMBL/GenBank/DDBJ whole genome shotgun (WGS) entry which is preliminary data.</text>
</comment>
<dbReference type="InterPro" id="IPR001173">
    <property type="entry name" value="Glyco_trans_2-like"/>
</dbReference>
<organism evidence="8 9">
    <name type="scientific">Elysia crispata</name>
    <name type="common">lettuce slug</name>
    <dbReference type="NCBI Taxonomy" id="231223"/>
    <lineage>
        <taxon>Eukaryota</taxon>
        <taxon>Metazoa</taxon>
        <taxon>Spiralia</taxon>
        <taxon>Lophotrochozoa</taxon>
        <taxon>Mollusca</taxon>
        <taxon>Gastropoda</taxon>
        <taxon>Heterobranchia</taxon>
        <taxon>Euthyneura</taxon>
        <taxon>Panpulmonata</taxon>
        <taxon>Sacoglossa</taxon>
        <taxon>Placobranchoidea</taxon>
        <taxon>Plakobranchidae</taxon>
        <taxon>Elysia</taxon>
    </lineage>
</organism>
<comment type="similarity">
    <text evidence="5">Belongs to the glycosyltransferase 2 family. GalNAc-T subfamily.</text>
</comment>
<dbReference type="SUPFAM" id="SSF50370">
    <property type="entry name" value="Ricin B-like lectins"/>
    <property type="match status" value="1"/>
</dbReference>
<dbReference type="AlphaFoldDB" id="A0AAE1AIH3"/>
<keyword evidence="5" id="KW-1133">Transmembrane helix</keyword>
<dbReference type="Gene3D" id="3.90.550.10">
    <property type="entry name" value="Spore Coat Polysaccharide Biosynthesis Protein SpsA, Chain A"/>
    <property type="match status" value="2"/>
</dbReference>
<evidence type="ECO:0000256" key="3">
    <source>
        <dbReference type="ARBA" id="ARBA00023034"/>
    </source>
</evidence>
<feature type="domain" description="Ricin B lectin" evidence="7">
    <location>
        <begin position="496"/>
        <end position="627"/>
    </location>
</feature>
<dbReference type="SUPFAM" id="SSF53448">
    <property type="entry name" value="Nucleotide-diphospho-sugar transferases"/>
    <property type="match status" value="1"/>
</dbReference>
<comment type="cofactor">
    <cofactor evidence="5">
        <name>Mn(2+)</name>
        <dbReference type="ChEBI" id="CHEBI:29035"/>
    </cofactor>
</comment>
<feature type="transmembrane region" description="Helical" evidence="5">
    <location>
        <begin position="69"/>
        <end position="87"/>
    </location>
</feature>
<reference evidence="8" key="1">
    <citation type="journal article" date="2023" name="G3 (Bethesda)">
        <title>A reference genome for the long-term kleptoplast-retaining sea slug Elysia crispata morphotype clarki.</title>
        <authorList>
            <person name="Eastman K.E."/>
            <person name="Pendleton A.L."/>
            <person name="Shaikh M.A."/>
            <person name="Suttiyut T."/>
            <person name="Ogas R."/>
            <person name="Tomko P."/>
            <person name="Gavelis G."/>
            <person name="Widhalm J.R."/>
            <person name="Wisecaver J.H."/>
        </authorList>
    </citation>
    <scope>NUCLEOTIDE SEQUENCE</scope>
    <source>
        <strain evidence="8">ECLA1</strain>
    </source>
</reference>
<evidence type="ECO:0000256" key="5">
    <source>
        <dbReference type="RuleBase" id="RU361242"/>
    </source>
</evidence>
<evidence type="ECO:0000313" key="9">
    <source>
        <dbReference type="Proteomes" id="UP001283361"/>
    </source>
</evidence>
<dbReference type="PANTHER" id="PTHR11675:SF131">
    <property type="entry name" value="POLYPEPTIDE N-ACETYLGALACTOSAMINYLTRANSFERASE 9-RELATED"/>
    <property type="match status" value="1"/>
</dbReference>
<dbReference type="InterPro" id="IPR035992">
    <property type="entry name" value="Ricin_B-like_lectins"/>
</dbReference>
<keyword evidence="5" id="KW-0472">Membrane</keyword>
<dbReference type="Proteomes" id="UP001283361">
    <property type="component" value="Unassembled WGS sequence"/>
</dbReference>
<dbReference type="EC" id="2.4.1.-" evidence="5"/>
<dbReference type="GO" id="GO:0004653">
    <property type="term" value="F:polypeptide N-acetylgalactosaminyltransferase activity"/>
    <property type="evidence" value="ECO:0007669"/>
    <property type="project" value="TreeGrafter"/>
</dbReference>
<dbReference type="Gene3D" id="2.80.10.50">
    <property type="match status" value="1"/>
</dbReference>
<dbReference type="PROSITE" id="PS50231">
    <property type="entry name" value="RICIN_B_LECTIN"/>
    <property type="match status" value="1"/>
</dbReference>
<keyword evidence="3 5" id="KW-0333">Golgi apparatus</keyword>
<dbReference type="SMART" id="SM00458">
    <property type="entry name" value="RICIN"/>
    <property type="match status" value="1"/>
</dbReference>
<dbReference type="Pfam" id="PF00652">
    <property type="entry name" value="Ricin_B_lectin"/>
    <property type="match status" value="1"/>
</dbReference>
<keyword evidence="9" id="KW-1185">Reference proteome</keyword>
<evidence type="ECO:0000256" key="2">
    <source>
        <dbReference type="ARBA" id="ARBA00022734"/>
    </source>
</evidence>
<comment type="subcellular location">
    <subcellularLocation>
        <location evidence="1 5">Golgi apparatus membrane</location>
        <topology evidence="1 5">Single-pass type II membrane protein</topology>
    </subcellularLocation>
</comment>
<keyword evidence="4 5" id="KW-1015">Disulfide bond</keyword>
<evidence type="ECO:0000256" key="1">
    <source>
        <dbReference type="ARBA" id="ARBA00004323"/>
    </source>
</evidence>
<gene>
    <name evidence="8" type="ORF">RRG08_027002</name>
</gene>
<comment type="pathway">
    <text evidence="5">Protein modification; protein glycosylation.</text>
</comment>
<accession>A0AAE1AIH3</accession>
<keyword evidence="5" id="KW-0812">Transmembrane</keyword>
<keyword evidence="2 5" id="KW-0430">Lectin</keyword>
<dbReference type="InterPro" id="IPR000772">
    <property type="entry name" value="Ricin_B_lectin"/>
</dbReference>